<keyword evidence="3" id="KW-1185">Reference proteome</keyword>
<organism evidence="2">
    <name type="scientific">Oryza nivara</name>
    <name type="common">Indian wild rice</name>
    <name type="synonym">Oryza sativa f. spontanea</name>
    <dbReference type="NCBI Taxonomy" id="4536"/>
    <lineage>
        <taxon>Eukaryota</taxon>
        <taxon>Viridiplantae</taxon>
        <taxon>Streptophyta</taxon>
        <taxon>Embryophyta</taxon>
        <taxon>Tracheophyta</taxon>
        <taxon>Spermatophyta</taxon>
        <taxon>Magnoliopsida</taxon>
        <taxon>Liliopsida</taxon>
        <taxon>Poales</taxon>
        <taxon>Poaceae</taxon>
        <taxon>BOP clade</taxon>
        <taxon>Oryzoideae</taxon>
        <taxon>Oryzeae</taxon>
        <taxon>Oryzinae</taxon>
        <taxon>Oryza</taxon>
    </lineage>
</organism>
<reference evidence="2" key="2">
    <citation type="submission" date="2018-04" db="EMBL/GenBank/DDBJ databases">
        <title>OnivRS2 (Oryza nivara Reference Sequence Version 2).</title>
        <authorList>
            <person name="Zhang J."/>
            <person name="Kudrna D."/>
            <person name="Lee S."/>
            <person name="Talag J."/>
            <person name="Rajasekar S."/>
            <person name="Welchert J."/>
            <person name="Hsing Y.-I."/>
            <person name="Wing R.A."/>
        </authorList>
    </citation>
    <scope>NUCLEOTIDE SEQUENCE [LARGE SCALE GENOMIC DNA]</scope>
    <source>
        <strain evidence="2">SL10</strain>
    </source>
</reference>
<proteinExistence type="predicted"/>
<accession>A0A0E0GCC8</accession>
<sequence length="114" mass="12070">MWSSGVGEEDAGAAARRGEETGQVSAARSHLAGASQWVRGVSGVGDLRGGVGWVEWDKGQLAGGRRPVGEAGVQRPTTGDEAAATTTREQEGLNAGRRLLRARQQRLRARHRQA</sequence>
<feature type="region of interest" description="Disordered" evidence="1">
    <location>
        <begin position="1"/>
        <end position="32"/>
    </location>
</feature>
<dbReference type="Proteomes" id="UP000006591">
    <property type="component" value="Chromosome 2"/>
</dbReference>
<evidence type="ECO:0008006" key="4">
    <source>
        <dbReference type="Google" id="ProtNLM"/>
    </source>
</evidence>
<name>A0A0E0GCC8_ORYNI</name>
<evidence type="ECO:0000313" key="2">
    <source>
        <dbReference type="EnsemblPlants" id="ONIVA02G33500.1"/>
    </source>
</evidence>
<evidence type="ECO:0000313" key="3">
    <source>
        <dbReference type="Proteomes" id="UP000006591"/>
    </source>
</evidence>
<reference evidence="2" key="1">
    <citation type="submission" date="2015-04" db="UniProtKB">
        <authorList>
            <consortium name="EnsemblPlants"/>
        </authorList>
    </citation>
    <scope>IDENTIFICATION</scope>
    <source>
        <strain evidence="2">SL10</strain>
    </source>
</reference>
<feature type="region of interest" description="Disordered" evidence="1">
    <location>
        <begin position="61"/>
        <end position="98"/>
    </location>
</feature>
<dbReference type="HOGENOM" id="CLU_2125076_0_0_1"/>
<protein>
    <recommendedName>
        <fullName evidence="4">DUF834 domain-containing protein</fullName>
    </recommendedName>
</protein>
<dbReference type="EnsemblPlants" id="ONIVA02G33500.1">
    <property type="protein sequence ID" value="ONIVA02G33500.1"/>
    <property type="gene ID" value="ONIVA02G33500"/>
</dbReference>
<dbReference type="Gramene" id="ONIVA02G33500.1">
    <property type="protein sequence ID" value="ONIVA02G33500.1"/>
    <property type="gene ID" value="ONIVA02G33500"/>
</dbReference>
<dbReference type="AlphaFoldDB" id="A0A0E0GCC8"/>
<evidence type="ECO:0000256" key="1">
    <source>
        <dbReference type="SAM" id="MobiDB-lite"/>
    </source>
</evidence>